<dbReference type="Proteomes" id="UP000244523">
    <property type="component" value="Unassembled WGS sequence"/>
</dbReference>
<name>A0A2T6KMM5_9RHOB</name>
<proteinExistence type="predicted"/>
<comment type="caution">
    <text evidence="1">The sequence shown here is derived from an EMBL/GenBank/DDBJ whole genome shotgun (WGS) entry which is preliminary data.</text>
</comment>
<protein>
    <submittedName>
        <fullName evidence="1">Uncharacterized protein</fullName>
    </submittedName>
</protein>
<dbReference type="RefSeq" id="WP_108385572.1">
    <property type="nucleotide sequence ID" value="NZ_QBUD01000002.1"/>
</dbReference>
<organism evidence="1 2">
    <name type="scientific">Yoonia sediminilitoris</name>
    <dbReference type="NCBI Taxonomy" id="1286148"/>
    <lineage>
        <taxon>Bacteria</taxon>
        <taxon>Pseudomonadati</taxon>
        <taxon>Pseudomonadota</taxon>
        <taxon>Alphaproteobacteria</taxon>
        <taxon>Rhodobacterales</taxon>
        <taxon>Paracoccaceae</taxon>
        <taxon>Yoonia</taxon>
    </lineage>
</organism>
<dbReference type="AlphaFoldDB" id="A0A2T6KMM5"/>
<evidence type="ECO:0000313" key="2">
    <source>
        <dbReference type="Proteomes" id="UP000244523"/>
    </source>
</evidence>
<keyword evidence="2" id="KW-1185">Reference proteome</keyword>
<dbReference type="EMBL" id="QBUD01000002">
    <property type="protein sequence ID" value="PUB17456.1"/>
    <property type="molecule type" value="Genomic_DNA"/>
</dbReference>
<gene>
    <name evidence="1" type="ORF">C8N45_102468</name>
</gene>
<accession>A0A2T6KMM5</accession>
<sequence>MTLSAARNIAADVQIQAKPAIAAALVVTARVGRQRIADHALLATARPFETTLHTADLTGNRIKAMQ</sequence>
<evidence type="ECO:0000313" key="1">
    <source>
        <dbReference type="EMBL" id="PUB17456.1"/>
    </source>
</evidence>
<reference evidence="1 2" key="1">
    <citation type="submission" date="2018-04" db="EMBL/GenBank/DDBJ databases">
        <title>Genomic Encyclopedia of Archaeal and Bacterial Type Strains, Phase II (KMG-II): from individual species to whole genera.</title>
        <authorList>
            <person name="Goeker M."/>
        </authorList>
    </citation>
    <scope>NUCLEOTIDE SEQUENCE [LARGE SCALE GENOMIC DNA]</scope>
    <source>
        <strain evidence="1 2">DSM 29955</strain>
    </source>
</reference>